<evidence type="ECO:0000313" key="3">
    <source>
        <dbReference type="Proteomes" id="UP000187172"/>
    </source>
</evidence>
<keyword evidence="1" id="KW-0560">Oxidoreductase</keyword>
<evidence type="ECO:0000313" key="2">
    <source>
        <dbReference type="EMBL" id="OMF50598.1"/>
    </source>
</evidence>
<dbReference type="GO" id="GO:0008206">
    <property type="term" value="P:bile acid metabolic process"/>
    <property type="evidence" value="ECO:0007669"/>
    <property type="project" value="UniProtKB-ARBA"/>
</dbReference>
<gene>
    <name evidence="2" type="ORF">BK138_26740</name>
</gene>
<dbReference type="PRINTS" id="PR00081">
    <property type="entry name" value="GDHRDH"/>
</dbReference>
<dbReference type="Gene3D" id="3.40.50.720">
    <property type="entry name" value="NAD(P)-binding Rossmann-like Domain"/>
    <property type="match status" value="1"/>
</dbReference>
<dbReference type="PRINTS" id="PR00080">
    <property type="entry name" value="SDRFAMILY"/>
</dbReference>
<dbReference type="Proteomes" id="UP000187172">
    <property type="component" value="Unassembled WGS sequence"/>
</dbReference>
<dbReference type="AlphaFoldDB" id="A0A1R1EFK4"/>
<dbReference type="STRING" id="297318.BK138_26740"/>
<protein>
    <submittedName>
        <fullName evidence="2">Short-chain dehydrogenase</fullName>
    </submittedName>
</protein>
<dbReference type="PANTHER" id="PTHR43975:SF2">
    <property type="entry name" value="EG:BACR7A4.14 PROTEIN-RELATED"/>
    <property type="match status" value="1"/>
</dbReference>
<dbReference type="CDD" id="cd05233">
    <property type="entry name" value="SDR_c"/>
    <property type="match status" value="1"/>
</dbReference>
<dbReference type="EMBL" id="MRTP01000010">
    <property type="protein sequence ID" value="OMF50598.1"/>
    <property type="molecule type" value="Genomic_DNA"/>
</dbReference>
<dbReference type="InterPro" id="IPR002347">
    <property type="entry name" value="SDR_fam"/>
</dbReference>
<dbReference type="SUPFAM" id="SSF51735">
    <property type="entry name" value="NAD(P)-binding Rossmann-fold domains"/>
    <property type="match status" value="1"/>
</dbReference>
<dbReference type="PANTHER" id="PTHR43975">
    <property type="entry name" value="ZGC:101858"/>
    <property type="match status" value="1"/>
</dbReference>
<dbReference type="GO" id="GO:0016491">
    <property type="term" value="F:oxidoreductase activity"/>
    <property type="evidence" value="ECO:0007669"/>
    <property type="project" value="UniProtKB-KW"/>
</dbReference>
<evidence type="ECO:0000256" key="1">
    <source>
        <dbReference type="ARBA" id="ARBA00023002"/>
    </source>
</evidence>
<comment type="caution">
    <text evidence="2">The sequence shown here is derived from an EMBL/GenBank/DDBJ whole genome shotgun (WGS) entry which is preliminary data.</text>
</comment>
<name>A0A1R1EFK4_9BACL</name>
<organism evidence="2 3">
    <name type="scientific">Paenibacillus rhizosphaerae</name>
    <dbReference type="NCBI Taxonomy" id="297318"/>
    <lineage>
        <taxon>Bacteria</taxon>
        <taxon>Bacillati</taxon>
        <taxon>Bacillota</taxon>
        <taxon>Bacilli</taxon>
        <taxon>Bacillales</taxon>
        <taxon>Paenibacillaceae</taxon>
        <taxon>Paenibacillus</taxon>
    </lineage>
</organism>
<dbReference type="FunFam" id="3.40.50.720:FF:000084">
    <property type="entry name" value="Short-chain dehydrogenase reductase"/>
    <property type="match status" value="1"/>
</dbReference>
<keyword evidence="3" id="KW-1185">Reference proteome</keyword>
<dbReference type="RefSeq" id="WP_076173886.1">
    <property type="nucleotide sequence ID" value="NZ_MRTP01000010.1"/>
</dbReference>
<sequence length="258" mass="28020">MKRLERKTAVITGGSDGIGFAIASAFAENGANLVLVARNQEKLFHAKQLLQTKGVSVETVSADLKDLSSIPHVTATLLERTHGQIDVLVNNVGVAHFKPLPDLSLDLLDEMVNLNIKVPFLLIQHLLPALTATRGNILNISTYWSQKMIAGRPSSAYSMTRGAINTLTKALANELGELQIRTNAIAPGSIDTSTFRKWLDTKNQEELLEYQNYVTSAYPLGHIGNEEDVANAAVYLASDEAKWVTGTILNIDGGLTVR</sequence>
<proteinExistence type="predicted"/>
<dbReference type="Pfam" id="PF13561">
    <property type="entry name" value="adh_short_C2"/>
    <property type="match status" value="1"/>
</dbReference>
<dbReference type="InterPro" id="IPR036291">
    <property type="entry name" value="NAD(P)-bd_dom_sf"/>
</dbReference>
<accession>A0A1R1EFK4</accession>
<reference evidence="2 3" key="1">
    <citation type="submission" date="2016-11" db="EMBL/GenBank/DDBJ databases">
        <title>Paenibacillus species isolates.</title>
        <authorList>
            <person name="Beno S.M."/>
        </authorList>
    </citation>
    <scope>NUCLEOTIDE SEQUENCE [LARGE SCALE GENOMIC DNA]</scope>
    <source>
        <strain evidence="2 3">FSL R5-0378</strain>
    </source>
</reference>